<protein>
    <submittedName>
        <fullName evidence="1">Uncharacterized protein</fullName>
    </submittedName>
</protein>
<gene>
    <name evidence="1" type="ORF">CGI_10018672</name>
</gene>
<name>K1RZB3_MAGGI</name>
<dbReference type="InParanoid" id="K1RZB3"/>
<reference evidence="1" key="1">
    <citation type="journal article" date="2012" name="Nature">
        <title>The oyster genome reveals stress adaptation and complexity of shell formation.</title>
        <authorList>
            <person name="Zhang G."/>
            <person name="Fang X."/>
            <person name="Guo X."/>
            <person name="Li L."/>
            <person name="Luo R."/>
            <person name="Xu F."/>
            <person name="Yang P."/>
            <person name="Zhang L."/>
            <person name="Wang X."/>
            <person name="Qi H."/>
            <person name="Xiong Z."/>
            <person name="Que H."/>
            <person name="Xie Y."/>
            <person name="Holland P.W."/>
            <person name="Paps J."/>
            <person name="Zhu Y."/>
            <person name="Wu F."/>
            <person name="Chen Y."/>
            <person name="Wang J."/>
            <person name="Peng C."/>
            <person name="Meng J."/>
            <person name="Yang L."/>
            <person name="Liu J."/>
            <person name="Wen B."/>
            <person name="Zhang N."/>
            <person name="Huang Z."/>
            <person name="Zhu Q."/>
            <person name="Feng Y."/>
            <person name="Mount A."/>
            <person name="Hedgecock D."/>
            <person name="Xu Z."/>
            <person name="Liu Y."/>
            <person name="Domazet-Loso T."/>
            <person name="Du Y."/>
            <person name="Sun X."/>
            <person name="Zhang S."/>
            <person name="Liu B."/>
            <person name="Cheng P."/>
            <person name="Jiang X."/>
            <person name="Li J."/>
            <person name="Fan D."/>
            <person name="Wang W."/>
            <person name="Fu W."/>
            <person name="Wang T."/>
            <person name="Wang B."/>
            <person name="Zhang J."/>
            <person name="Peng Z."/>
            <person name="Li Y."/>
            <person name="Li N."/>
            <person name="Wang J."/>
            <person name="Chen M."/>
            <person name="He Y."/>
            <person name="Tan F."/>
            <person name="Song X."/>
            <person name="Zheng Q."/>
            <person name="Huang R."/>
            <person name="Yang H."/>
            <person name="Du X."/>
            <person name="Chen L."/>
            <person name="Yang M."/>
            <person name="Gaffney P.M."/>
            <person name="Wang S."/>
            <person name="Luo L."/>
            <person name="She Z."/>
            <person name="Ming Y."/>
            <person name="Huang W."/>
            <person name="Zhang S."/>
            <person name="Huang B."/>
            <person name="Zhang Y."/>
            <person name="Qu T."/>
            <person name="Ni P."/>
            <person name="Miao G."/>
            <person name="Wang J."/>
            <person name="Wang Q."/>
            <person name="Steinberg C.E."/>
            <person name="Wang H."/>
            <person name="Li N."/>
            <person name="Qian L."/>
            <person name="Zhang G."/>
            <person name="Li Y."/>
            <person name="Yang H."/>
            <person name="Liu X."/>
            <person name="Wang J."/>
            <person name="Yin Y."/>
            <person name="Wang J."/>
        </authorList>
    </citation>
    <scope>NUCLEOTIDE SEQUENCE [LARGE SCALE GENOMIC DNA]</scope>
    <source>
        <strain evidence="1">05x7-T-G4-1.051#20</strain>
    </source>
</reference>
<dbReference type="AlphaFoldDB" id="K1RZB3"/>
<organism evidence="1">
    <name type="scientific">Magallana gigas</name>
    <name type="common">Pacific oyster</name>
    <name type="synonym">Crassostrea gigas</name>
    <dbReference type="NCBI Taxonomy" id="29159"/>
    <lineage>
        <taxon>Eukaryota</taxon>
        <taxon>Metazoa</taxon>
        <taxon>Spiralia</taxon>
        <taxon>Lophotrochozoa</taxon>
        <taxon>Mollusca</taxon>
        <taxon>Bivalvia</taxon>
        <taxon>Autobranchia</taxon>
        <taxon>Pteriomorphia</taxon>
        <taxon>Ostreida</taxon>
        <taxon>Ostreoidea</taxon>
        <taxon>Ostreidae</taxon>
        <taxon>Magallana</taxon>
    </lineage>
</organism>
<dbReference type="HOGENOM" id="CLU_3034401_0_0_1"/>
<proteinExistence type="predicted"/>
<dbReference type="EMBL" id="JH822105">
    <property type="protein sequence ID" value="EKC40346.1"/>
    <property type="molecule type" value="Genomic_DNA"/>
</dbReference>
<sequence length="55" mass="6563">MQEQEKLLEIEERMYSLYVAGHYTSMNDLQFYSKPNYDMCTGHGKQLNTTLLHVY</sequence>
<evidence type="ECO:0000313" key="1">
    <source>
        <dbReference type="EMBL" id="EKC40346.1"/>
    </source>
</evidence>
<accession>K1RZB3</accession>